<dbReference type="EMBL" id="BAAAHG010000001">
    <property type="protein sequence ID" value="GAA0901330.1"/>
    <property type="molecule type" value="Genomic_DNA"/>
</dbReference>
<dbReference type="Pfam" id="PF10040">
    <property type="entry name" value="CRISPR_Cas6"/>
    <property type="match status" value="1"/>
</dbReference>
<proteinExistence type="predicted"/>
<dbReference type="Proteomes" id="UP001501005">
    <property type="component" value="Unassembled WGS sequence"/>
</dbReference>
<evidence type="ECO:0000313" key="2">
    <source>
        <dbReference type="EMBL" id="GAA0901330.1"/>
    </source>
</evidence>
<sequence>MPSRWTLTLAAERPETAGPVSPAHLHAATAALVEPADGDHHAQTKPYSVTPLMDLGHGRALLRIGWLTDTDRPRLDRHIGDRLRFGSQFFRLVDACEDLVPYPALRHLPPARRALIAFRSPTYFARAGRWYPLPDPTLLYNGLIRRWNTYAPAPTRITESEQKLLLDTVSIASVGIQSGTHRLAPGRGTRITFTGHVEYTLTGTHRTEAAPLFTALTVYADLAGVGAQTTHGLGMVETELAE</sequence>
<dbReference type="CDD" id="cd21141">
    <property type="entry name" value="Cas6_III-like"/>
    <property type="match status" value="1"/>
</dbReference>
<name>A0ABN1NBR4_9ACTN</name>
<keyword evidence="3" id="KW-1185">Reference proteome</keyword>
<dbReference type="RefSeq" id="WP_344045620.1">
    <property type="nucleotide sequence ID" value="NZ_BAAAHG010000001.1"/>
</dbReference>
<comment type="caution">
    <text evidence="2">The sequence shown here is derived from an EMBL/GenBank/DDBJ whole genome shotgun (WGS) entry which is preliminary data.</text>
</comment>
<evidence type="ECO:0000259" key="1">
    <source>
        <dbReference type="Pfam" id="PF10040"/>
    </source>
</evidence>
<feature type="domain" description="CRISPR-associated protein Cas6 C-terminal" evidence="1">
    <location>
        <begin position="117"/>
        <end position="236"/>
    </location>
</feature>
<accession>A0ABN1NBR4</accession>
<gene>
    <name evidence="2" type="primary">cas6</name>
    <name evidence="2" type="ORF">GCM10009549_02100</name>
</gene>
<evidence type="ECO:0000313" key="3">
    <source>
        <dbReference type="Proteomes" id="UP001501005"/>
    </source>
</evidence>
<dbReference type="Gene3D" id="3.30.70.1900">
    <property type="match status" value="1"/>
</dbReference>
<organism evidence="2 3">
    <name type="scientific">Streptomyces thermoalcalitolerans</name>
    <dbReference type="NCBI Taxonomy" id="65605"/>
    <lineage>
        <taxon>Bacteria</taxon>
        <taxon>Bacillati</taxon>
        <taxon>Actinomycetota</taxon>
        <taxon>Actinomycetes</taxon>
        <taxon>Kitasatosporales</taxon>
        <taxon>Streptomycetaceae</taxon>
        <taxon>Streptomyces</taxon>
    </lineage>
</organism>
<reference evidence="2 3" key="1">
    <citation type="journal article" date="2019" name="Int. J. Syst. Evol. Microbiol.">
        <title>The Global Catalogue of Microorganisms (GCM) 10K type strain sequencing project: providing services to taxonomists for standard genome sequencing and annotation.</title>
        <authorList>
            <consortium name="The Broad Institute Genomics Platform"/>
            <consortium name="The Broad Institute Genome Sequencing Center for Infectious Disease"/>
            <person name="Wu L."/>
            <person name="Ma J."/>
        </authorList>
    </citation>
    <scope>NUCLEOTIDE SEQUENCE [LARGE SCALE GENOMIC DNA]</scope>
    <source>
        <strain evidence="2 3">JCM 10673</strain>
    </source>
</reference>
<protein>
    <submittedName>
        <fullName evidence="2">CRISPR-associated endoribonuclease Cas6</fullName>
    </submittedName>
</protein>
<dbReference type="InterPro" id="IPR019267">
    <property type="entry name" value="CRISPR-assoc_Cas6_C"/>
</dbReference>